<dbReference type="AlphaFoldDB" id="A0A7S1DC50"/>
<dbReference type="CDD" id="cd04458">
    <property type="entry name" value="CSP_CDS"/>
    <property type="match status" value="1"/>
</dbReference>
<dbReference type="InterPro" id="IPR011129">
    <property type="entry name" value="CSD"/>
</dbReference>
<dbReference type="PANTHER" id="PTHR46565">
    <property type="entry name" value="COLD SHOCK DOMAIN PROTEIN 2"/>
    <property type="match status" value="1"/>
</dbReference>
<name>A0A7S1DC50_CYCTE</name>
<dbReference type="GO" id="GO:0003676">
    <property type="term" value="F:nucleic acid binding"/>
    <property type="evidence" value="ECO:0007669"/>
    <property type="project" value="InterPro"/>
</dbReference>
<dbReference type="InterPro" id="IPR012340">
    <property type="entry name" value="NA-bd_OB-fold"/>
</dbReference>
<accession>A0A7S1DC50</accession>
<dbReference type="PROSITE" id="PS00352">
    <property type="entry name" value="CSD_1"/>
    <property type="match status" value="1"/>
</dbReference>
<dbReference type="PRINTS" id="PR00050">
    <property type="entry name" value="COLDSHOCK"/>
</dbReference>
<feature type="domain" description="CSD" evidence="3">
    <location>
        <begin position="43"/>
        <end position="109"/>
    </location>
</feature>
<protein>
    <recommendedName>
        <fullName evidence="3">CSD domain-containing protein</fullName>
    </recommendedName>
</protein>
<keyword evidence="2" id="KW-0732">Signal</keyword>
<evidence type="ECO:0000259" key="3">
    <source>
        <dbReference type="PROSITE" id="PS51857"/>
    </source>
</evidence>
<dbReference type="InterPro" id="IPR019844">
    <property type="entry name" value="CSD_CS"/>
</dbReference>
<sequence length="127" mass="14123">MRRFLLLLFTALPIVFAFVPAGQVSFRRGRIYMSEEEGASEEPRVGTVKWFNTIKGFGFILPDDGGDDVFVHQSSIKAEGFRSLADGERVEFLTEQDDSGRSRAVRVTGPGGQNVQGAPFRPSNDYF</sequence>
<dbReference type="SUPFAM" id="SSF50249">
    <property type="entry name" value="Nucleic acid-binding proteins"/>
    <property type="match status" value="1"/>
</dbReference>
<proteinExistence type="predicted"/>
<feature type="chain" id="PRO_5031538561" description="CSD domain-containing protein" evidence="2">
    <location>
        <begin position="18"/>
        <end position="127"/>
    </location>
</feature>
<gene>
    <name evidence="4" type="ORF">CTEN0397_LOCUS14751</name>
</gene>
<reference evidence="4" key="1">
    <citation type="submission" date="2021-01" db="EMBL/GenBank/DDBJ databases">
        <authorList>
            <person name="Corre E."/>
            <person name="Pelletier E."/>
            <person name="Niang G."/>
            <person name="Scheremetjew M."/>
            <person name="Finn R."/>
            <person name="Kale V."/>
            <person name="Holt S."/>
            <person name="Cochrane G."/>
            <person name="Meng A."/>
            <person name="Brown T."/>
            <person name="Cohen L."/>
        </authorList>
    </citation>
    <scope>NUCLEOTIDE SEQUENCE</scope>
    <source>
        <strain evidence="4">ECT3854</strain>
    </source>
</reference>
<feature type="region of interest" description="Disordered" evidence="1">
    <location>
        <begin position="93"/>
        <end position="127"/>
    </location>
</feature>
<dbReference type="Gene3D" id="2.40.50.140">
    <property type="entry name" value="Nucleic acid-binding proteins"/>
    <property type="match status" value="1"/>
</dbReference>
<evidence type="ECO:0000256" key="2">
    <source>
        <dbReference type="SAM" id="SignalP"/>
    </source>
</evidence>
<dbReference type="Pfam" id="PF00313">
    <property type="entry name" value="CSD"/>
    <property type="match status" value="1"/>
</dbReference>
<evidence type="ECO:0000313" key="4">
    <source>
        <dbReference type="EMBL" id="CAD8943683.1"/>
    </source>
</evidence>
<dbReference type="InterPro" id="IPR002059">
    <property type="entry name" value="CSP_DNA-bd"/>
</dbReference>
<organism evidence="4">
    <name type="scientific">Cyclophora tenuis</name>
    <name type="common">Marine diatom</name>
    <dbReference type="NCBI Taxonomy" id="216820"/>
    <lineage>
        <taxon>Eukaryota</taxon>
        <taxon>Sar</taxon>
        <taxon>Stramenopiles</taxon>
        <taxon>Ochrophyta</taxon>
        <taxon>Bacillariophyta</taxon>
        <taxon>Fragilariophyceae</taxon>
        <taxon>Fragilariophycidae</taxon>
        <taxon>Cyclophorales</taxon>
        <taxon>Cyclophoraceae</taxon>
        <taxon>Cyclophora</taxon>
    </lineage>
</organism>
<dbReference type="EMBL" id="HBFW01022852">
    <property type="protein sequence ID" value="CAD8943683.1"/>
    <property type="molecule type" value="Transcribed_RNA"/>
</dbReference>
<dbReference type="PANTHER" id="PTHR46565:SF20">
    <property type="entry name" value="COLD SHOCK DOMAIN-CONTAINING PROTEIN 4"/>
    <property type="match status" value="1"/>
</dbReference>
<dbReference type="SMART" id="SM00357">
    <property type="entry name" value="CSP"/>
    <property type="match status" value="1"/>
</dbReference>
<evidence type="ECO:0000256" key="1">
    <source>
        <dbReference type="SAM" id="MobiDB-lite"/>
    </source>
</evidence>
<feature type="signal peptide" evidence="2">
    <location>
        <begin position="1"/>
        <end position="17"/>
    </location>
</feature>
<dbReference type="PROSITE" id="PS51857">
    <property type="entry name" value="CSD_2"/>
    <property type="match status" value="1"/>
</dbReference>